<comment type="caution">
    <text evidence="1">The sequence shown here is derived from an EMBL/GenBank/DDBJ whole genome shotgun (WGS) entry which is preliminary data.</text>
</comment>
<accession>A0ABP8N0S7</accession>
<dbReference type="SUPFAM" id="SSF52980">
    <property type="entry name" value="Restriction endonuclease-like"/>
    <property type="match status" value="1"/>
</dbReference>
<keyword evidence="2" id="KW-1185">Reference proteome</keyword>
<dbReference type="RefSeq" id="WP_345244568.1">
    <property type="nucleotide sequence ID" value="NZ_BAABHD010000029.1"/>
</dbReference>
<name>A0ABP8N0S7_9BACT</name>
<gene>
    <name evidence="1" type="ORF">GCM10023189_28920</name>
</gene>
<dbReference type="Proteomes" id="UP001501175">
    <property type="component" value="Unassembled WGS sequence"/>
</dbReference>
<dbReference type="EMBL" id="BAABHD010000029">
    <property type="protein sequence ID" value="GAA4457731.1"/>
    <property type="molecule type" value="Genomic_DNA"/>
</dbReference>
<evidence type="ECO:0008006" key="3">
    <source>
        <dbReference type="Google" id="ProtNLM"/>
    </source>
</evidence>
<organism evidence="1 2">
    <name type="scientific">Nibrella saemangeumensis</name>
    <dbReference type="NCBI Taxonomy" id="1084526"/>
    <lineage>
        <taxon>Bacteria</taxon>
        <taxon>Pseudomonadati</taxon>
        <taxon>Bacteroidota</taxon>
        <taxon>Cytophagia</taxon>
        <taxon>Cytophagales</taxon>
        <taxon>Spirosomataceae</taxon>
        <taxon>Nibrella</taxon>
    </lineage>
</organism>
<protein>
    <recommendedName>
        <fullName evidence="3">Holliday junction resolvase</fullName>
    </recommendedName>
</protein>
<dbReference type="InterPro" id="IPR011335">
    <property type="entry name" value="Restrct_endonuc-II-like"/>
</dbReference>
<evidence type="ECO:0000313" key="2">
    <source>
        <dbReference type="Proteomes" id="UP001501175"/>
    </source>
</evidence>
<evidence type="ECO:0000313" key="1">
    <source>
        <dbReference type="EMBL" id="GAA4457731.1"/>
    </source>
</evidence>
<reference evidence="2" key="1">
    <citation type="journal article" date="2019" name="Int. J. Syst. Evol. Microbiol.">
        <title>The Global Catalogue of Microorganisms (GCM) 10K type strain sequencing project: providing services to taxonomists for standard genome sequencing and annotation.</title>
        <authorList>
            <consortium name="The Broad Institute Genomics Platform"/>
            <consortium name="The Broad Institute Genome Sequencing Center for Infectious Disease"/>
            <person name="Wu L."/>
            <person name="Ma J."/>
        </authorList>
    </citation>
    <scope>NUCLEOTIDE SEQUENCE [LARGE SCALE GENOMIC DNA]</scope>
    <source>
        <strain evidence="2">JCM 17927</strain>
    </source>
</reference>
<dbReference type="InterPro" id="IPR011856">
    <property type="entry name" value="tRNA_endonuc-like_dom_sf"/>
</dbReference>
<sequence length="278" mass="32844">MQEDEFTYLLYWSEKCSLAHKLDQFHIPPTAKRKYTIPDLFVLINDNGKEKPFFIEVKTTKKNKLSWTETYYQGLINYSELTGVPILVAWKWRSFDIWTLFELKHFKKAVSNYKIEIEKAHFENLMSKLLGDYVIIPYDEIGLHFSFKKVDVAERNEYETTWNSISEEIYITGKDGKEIKEIDSELFLFLFSFSMNDITVETDTHIVKSYVPSPDKSAFAQSVPLRLVRAFSNEEVNWLEKIKKQEYPIKYSSLLKSITQGIDKEVIRYLLHLKPKSE</sequence>
<proteinExistence type="predicted"/>
<dbReference type="Gene3D" id="3.40.1350.10">
    <property type="match status" value="1"/>
</dbReference>